<dbReference type="InterPro" id="IPR005467">
    <property type="entry name" value="His_kinase_dom"/>
</dbReference>
<dbReference type="InterPro" id="IPR050428">
    <property type="entry name" value="TCS_sensor_his_kinase"/>
</dbReference>
<dbReference type="Gene3D" id="6.10.340.10">
    <property type="match status" value="1"/>
</dbReference>
<dbReference type="Gene3D" id="1.10.287.130">
    <property type="match status" value="1"/>
</dbReference>
<evidence type="ECO:0000256" key="2">
    <source>
        <dbReference type="ARBA" id="ARBA00004370"/>
    </source>
</evidence>
<dbReference type="Proteomes" id="UP001161064">
    <property type="component" value="Unassembled WGS sequence"/>
</dbReference>
<evidence type="ECO:0000259" key="12">
    <source>
        <dbReference type="PROSITE" id="PS50109"/>
    </source>
</evidence>
<dbReference type="GO" id="GO:0016301">
    <property type="term" value="F:kinase activity"/>
    <property type="evidence" value="ECO:0007669"/>
    <property type="project" value="UniProtKB-KW"/>
</dbReference>
<dbReference type="SUPFAM" id="SSF47384">
    <property type="entry name" value="Homodimeric domain of signal transducing histidine kinase"/>
    <property type="match status" value="1"/>
</dbReference>
<evidence type="ECO:0000313" key="14">
    <source>
        <dbReference type="EMBL" id="GIU67596.1"/>
    </source>
</evidence>
<feature type="transmembrane region" description="Helical" evidence="11">
    <location>
        <begin position="182"/>
        <end position="202"/>
    </location>
</feature>
<evidence type="ECO:0000256" key="4">
    <source>
        <dbReference type="ARBA" id="ARBA00022553"/>
    </source>
</evidence>
<evidence type="ECO:0000256" key="9">
    <source>
        <dbReference type="ARBA" id="ARBA00023012"/>
    </source>
</evidence>
<dbReference type="InterPro" id="IPR003594">
    <property type="entry name" value="HATPase_dom"/>
</dbReference>
<keyword evidence="15" id="KW-1185">Reference proteome</keyword>
<dbReference type="SMART" id="SM00387">
    <property type="entry name" value="HATPase_c"/>
    <property type="match status" value="1"/>
</dbReference>
<dbReference type="PRINTS" id="PR00344">
    <property type="entry name" value="BCTRLSENSOR"/>
</dbReference>
<dbReference type="Pfam" id="PF02518">
    <property type="entry name" value="HATPase_c"/>
    <property type="match status" value="1"/>
</dbReference>
<evidence type="ECO:0000259" key="13">
    <source>
        <dbReference type="PROSITE" id="PS50885"/>
    </source>
</evidence>
<feature type="domain" description="Histidine kinase" evidence="12">
    <location>
        <begin position="268"/>
        <end position="487"/>
    </location>
</feature>
<keyword evidence="9" id="KW-0902">Two-component regulatory system</keyword>
<dbReference type="SUPFAM" id="SSF55874">
    <property type="entry name" value="ATPase domain of HSP90 chaperone/DNA topoisomerase II/histidine kinase"/>
    <property type="match status" value="1"/>
</dbReference>
<dbReference type="PROSITE" id="PS50109">
    <property type="entry name" value="HIS_KIN"/>
    <property type="match status" value="1"/>
</dbReference>
<dbReference type="CDD" id="cd00075">
    <property type="entry name" value="HATPase"/>
    <property type="match status" value="1"/>
</dbReference>
<keyword evidence="10 11" id="KW-0472">Membrane</keyword>
<comment type="caution">
    <text evidence="14">The sequence shown here is derived from an EMBL/GenBank/DDBJ whole genome shotgun (WGS) entry which is preliminary data.</text>
</comment>
<evidence type="ECO:0000256" key="1">
    <source>
        <dbReference type="ARBA" id="ARBA00000085"/>
    </source>
</evidence>
<keyword evidence="4" id="KW-0597">Phosphoprotein</keyword>
<dbReference type="Pfam" id="PF00672">
    <property type="entry name" value="HAMP"/>
    <property type="match status" value="1"/>
</dbReference>
<accession>A0ABQ4PX71</accession>
<feature type="domain" description="HAMP" evidence="13">
    <location>
        <begin position="203"/>
        <end position="260"/>
    </location>
</feature>
<proteinExistence type="predicted"/>
<sequence length="488" mass="52703">MITKLLTPFGSLMRTTTLRVAIAFAGLFAGFALLLLGFLYATTVGRLGLEADRYARKELIELSNIWEQQSINGLNMAVIQRAAQASESLYVLVKPDGRVLSGNIDSAPLDLSQVRRPDADAPLNPNAAVATGFSYERPVPETGRLERRRARGFFLAGPDGFGLFVARDLGPGLQIADQVARVIWMGGAGVLAFALIGGFLVARQVAGRVHELTMTTRAVMAGDLKRRAAVRTLAPGEGDEFDDLTEDLNAMLERIDRLVAAARTTGDAIAHDLRSPLTRLRTRLEDSALRDQTLDELREVIEDAISQLDDVVATFNAVLRLSRLEAGEGGKLEALDVSVLVTQLAELFEPVIEEAGLVFTPNIQPGLMILADRSLLAQAISNLLDNAVKYTQCGEIQLHAKHLPANQVEISISDSGRGIPLEKRDYVVKRFARLDNARSLPGSGIGLSLAVAIAELHGGRLVLSDGLTHEHGDGFGLLARLILPMMTP</sequence>
<dbReference type="EMBL" id="BPFZ01000011">
    <property type="protein sequence ID" value="GIU67596.1"/>
    <property type="molecule type" value="Genomic_DNA"/>
</dbReference>
<evidence type="ECO:0000256" key="3">
    <source>
        <dbReference type="ARBA" id="ARBA00012438"/>
    </source>
</evidence>
<dbReference type="SMART" id="SM00304">
    <property type="entry name" value="HAMP"/>
    <property type="match status" value="1"/>
</dbReference>
<keyword evidence="5" id="KW-0808">Transferase</keyword>
<dbReference type="InterPro" id="IPR004358">
    <property type="entry name" value="Sig_transdc_His_kin-like_C"/>
</dbReference>
<reference evidence="14" key="2">
    <citation type="journal article" date="2023" name="ISME Commun">
        <title>Characterization of a bloom-associated alphaproteobacterial lineage, 'Candidatus Phycosocius': insights into freshwater algal-bacterial interactions.</title>
        <authorList>
            <person name="Tanabe Y."/>
            <person name="Yamaguchi H."/>
            <person name="Yoshida M."/>
            <person name="Kai A."/>
            <person name="Okazaki Y."/>
        </authorList>
    </citation>
    <scope>NUCLEOTIDE SEQUENCE</scope>
    <source>
        <strain evidence="14">BOTRYCO-1</strain>
    </source>
</reference>
<gene>
    <name evidence="14" type="ORF">PsB1_1750</name>
</gene>
<evidence type="ECO:0000256" key="11">
    <source>
        <dbReference type="SAM" id="Phobius"/>
    </source>
</evidence>
<dbReference type="PROSITE" id="PS50885">
    <property type="entry name" value="HAMP"/>
    <property type="match status" value="1"/>
</dbReference>
<dbReference type="Gene3D" id="3.30.565.10">
    <property type="entry name" value="Histidine kinase-like ATPase, C-terminal domain"/>
    <property type="match status" value="1"/>
</dbReference>
<dbReference type="InterPro" id="IPR036890">
    <property type="entry name" value="HATPase_C_sf"/>
</dbReference>
<evidence type="ECO:0000256" key="10">
    <source>
        <dbReference type="ARBA" id="ARBA00023136"/>
    </source>
</evidence>
<dbReference type="CDD" id="cd00082">
    <property type="entry name" value="HisKA"/>
    <property type="match status" value="1"/>
</dbReference>
<keyword evidence="6 11" id="KW-0812">Transmembrane</keyword>
<evidence type="ECO:0000256" key="8">
    <source>
        <dbReference type="ARBA" id="ARBA00022989"/>
    </source>
</evidence>
<dbReference type="PANTHER" id="PTHR45436:SF8">
    <property type="entry name" value="HISTIDINE KINASE"/>
    <property type="match status" value="1"/>
</dbReference>
<protein>
    <recommendedName>
        <fullName evidence="3">histidine kinase</fullName>
        <ecNumber evidence="3">2.7.13.3</ecNumber>
    </recommendedName>
</protein>
<dbReference type="PANTHER" id="PTHR45436">
    <property type="entry name" value="SENSOR HISTIDINE KINASE YKOH"/>
    <property type="match status" value="1"/>
</dbReference>
<evidence type="ECO:0000256" key="6">
    <source>
        <dbReference type="ARBA" id="ARBA00022692"/>
    </source>
</evidence>
<keyword evidence="8 11" id="KW-1133">Transmembrane helix</keyword>
<dbReference type="InterPro" id="IPR036097">
    <property type="entry name" value="HisK_dim/P_sf"/>
</dbReference>
<evidence type="ECO:0000256" key="7">
    <source>
        <dbReference type="ARBA" id="ARBA00022777"/>
    </source>
</evidence>
<dbReference type="EC" id="2.7.13.3" evidence="3"/>
<dbReference type="Pfam" id="PF00512">
    <property type="entry name" value="HisKA"/>
    <property type="match status" value="1"/>
</dbReference>
<keyword evidence="7 14" id="KW-0418">Kinase</keyword>
<dbReference type="SMART" id="SM00388">
    <property type="entry name" value="HisKA"/>
    <property type="match status" value="1"/>
</dbReference>
<comment type="subcellular location">
    <subcellularLocation>
        <location evidence="2">Membrane</location>
    </subcellularLocation>
</comment>
<evidence type="ECO:0000256" key="5">
    <source>
        <dbReference type="ARBA" id="ARBA00022679"/>
    </source>
</evidence>
<feature type="transmembrane region" description="Helical" evidence="11">
    <location>
        <begin position="20"/>
        <end position="41"/>
    </location>
</feature>
<evidence type="ECO:0000313" key="15">
    <source>
        <dbReference type="Proteomes" id="UP001161064"/>
    </source>
</evidence>
<organism evidence="14 15">
    <name type="scientific">Candidatus Phycosocius spiralis</name>
    <dbReference type="NCBI Taxonomy" id="2815099"/>
    <lineage>
        <taxon>Bacteria</taxon>
        <taxon>Pseudomonadati</taxon>
        <taxon>Pseudomonadota</taxon>
        <taxon>Alphaproteobacteria</taxon>
        <taxon>Caulobacterales</taxon>
        <taxon>Caulobacterales incertae sedis</taxon>
        <taxon>Candidatus Phycosocius</taxon>
    </lineage>
</organism>
<dbReference type="CDD" id="cd06225">
    <property type="entry name" value="HAMP"/>
    <property type="match status" value="1"/>
</dbReference>
<dbReference type="InterPro" id="IPR003660">
    <property type="entry name" value="HAMP_dom"/>
</dbReference>
<name>A0ABQ4PX71_9PROT</name>
<reference evidence="14" key="1">
    <citation type="submission" date="2021-05" db="EMBL/GenBank/DDBJ databases">
        <authorList>
            <person name="Tanabe Y."/>
        </authorList>
    </citation>
    <scope>NUCLEOTIDE SEQUENCE</scope>
    <source>
        <strain evidence="14">BOTRYCO-1</strain>
    </source>
</reference>
<comment type="catalytic activity">
    <reaction evidence="1">
        <text>ATP + protein L-histidine = ADP + protein N-phospho-L-histidine.</text>
        <dbReference type="EC" id="2.7.13.3"/>
    </reaction>
</comment>
<dbReference type="InterPro" id="IPR003661">
    <property type="entry name" value="HisK_dim/P_dom"/>
</dbReference>